<dbReference type="CDD" id="cd03419">
    <property type="entry name" value="GRX_GRXh_1_2_like"/>
    <property type="match status" value="1"/>
</dbReference>
<name>A0A835AES2_9POAL</name>
<sequence>MDRVTKLAAQRAVVIFSMSSCCMCHTVTRLFRELGVNPTVVELDEDPRGKEMEKALARLLGRNPAVPAVFIGGRLVGSTDKRQPRPAAAQCRRTLGVAYRAGSILRAGQASPSRPVTDFITWHHLPRSRSGCCPEASCLLFFPSFLTPRPRTWPPCHHSGQQSMSSAPSSTDLRPLPSRALISLPLTRFSNFLPEKSPPSLTATHSSQQSVHCAKIHGLAGGGLLGGCTTQEGWRQQWRLDT</sequence>
<evidence type="ECO:0000256" key="4">
    <source>
        <dbReference type="ARBA" id="ARBA00023284"/>
    </source>
</evidence>
<dbReference type="InterPro" id="IPR011905">
    <property type="entry name" value="GlrX-like_pln_2"/>
</dbReference>
<dbReference type="Proteomes" id="UP000636709">
    <property type="component" value="Unassembled WGS sequence"/>
</dbReference>
<accession>A0A835AES2</accession>
<keyword evidence="8" id="KW-1185">Reference proteome</keyword>
<dbReference type="PANTHER" id="PTHR10168">
    <property type="entry name" value="GLUTAREDOXIN"/>
    <property type="match status" value="1"/>
</dbReference>
<dbReference type="Pfam" id="PF00462">
    <property type="entry name" value="Glutaredoxin"/>
    <property type="match status" value="1"/>
</dbReference>
<evidence type="ECO:0000256" key="1">
    <source>
        <dbReference type="ARBA" id="ARBA00004496"/>
    </source>
</evidence>
<evidence type="ECO:0000256" key="3">
    <source>
        <dbReference type="ARBA" id="ARBA00022490"/>
    </source>
</evidence>
<evidence type="ECO:0000256" key="5">
    <source>
        <dbReference type="SAM" id="MobiDB-lite"/>
    </source>
</evidence>
<protein>
    <recommendedName>
        <fullName evidence="6">Glutaredoxin domain-containing protein</fullName>
    </recommendedName>
</protein>
<dbReference type="GO" id="GO:0005737">
    <property type="term" value="C:cytoplasm"/>
    <property type="evidence" value="ECO:0007669"/>
    <property type="project" value="UniProtKB-SubCell"/>
</dbReference>
<dbReference type="PROSITE" id="PS51354">
    <property type="entry name" value="GLUTAREDOXIN_2"/>
    <property type="match status" value="1"/>
</dbReference>
<evidence type="ECO:0000313" key="7">
    <source>
        <dbReference type="EMBL" id="KAF8660574.1"/>
    </source>
</evidence>
<evidence type="ECO:0000259" key="6">
    <source>
        <dbReference type="Pfam" id="PF00462"/>
    </source>
</evidence>
<dbReference type="EMBL" id="JACEFO010002437">
    <property type="protein sequence ID" value="KAF8660574.1"/>
    <property type="molecule type" value="Genomic_DNA"/>
</dbReference>
<dbReference type="AlphaFoldDB" id="A0A835AES2"/>
<evidence type="ECO:0000313" key="8">
    <source>
        <dbReference type="Proteomes" id="UP000636709"/>
    </source>
</evidence>
<reference evidence="7" key="1">
    <citation type="submission" date="2020-07" db="EMBL/GenBank/DDBJ databases">
        <title>Genome sequence and genetic diversity analysis of an under-domesticated orphan crop, white fonio (Digitaria exilis).</title>
        <authorList>
            <person name="Bennetzen J.L."/>
            <person name="Chen S."/>
            <person name="Ma X."/>
            <person name="Wang X."/>
            <person name="Yssel A.E.J."/>
            <person name="Chaluvadi S.R."/>
            <person name="Johnson M."/>
            <person name="Gangashetty P."/>
            <person name="Hamidou F."/>
            <person name="Sanogo M.D."/>
            <person name="Zwaenepoel A."/>
            <person name="Wallace J."/>
            <person name="Van De Peer Y."/>
            <person name="Van Deynze A."/>
        </authorList>
    </citation>
    <scope>NUCLEOTIDE SEQUENCE</scope>
    <source>
        <tissue evidence="7">Leaves</tissue>
    </source>
</reference>
<dbReference type="Gene3D" id="3.40.30.10">
    <property type="entry name" value="Glutaredoxin"/>
    <property type="match status" value="1"/>
</dbReference>
<dbReference type="InterPro" id="IPR002109">
    <property type="entry name" value="Glutaredoxin"/>
</dbReference>
<dbReference type="OrthoDB" id="418495at2759"/>
<comment type="subcellular location">
    <subcellularLocation>
        <location evidence="1">Cytoplasm</location>
    </subcellularLocation>
</comment>
<gene>
    <name evidence="7" type="ORF">HU200_057599</name>
</gene>
<keyword evidence="3" id="KW-0963">Cytoplasm</keyword>
<comment type="caution">
    <text evidence="7">The sequence shown here is derived from an EMBL/GenBank/DDBJ whole genome shotgun (WGS) entry which is preliminary data.</text>
</comment>
<dbReference type="NCBIfam" id="TIGR02189">
    <property type="entry name" value="GlrX-like_plant"/>
    <property type="match status" value="1"/>
</dbReference>
<feature type="domain" description="Glutaredoxin" evidence="6">
    <location>
        <begin position="13"/>
        <end position="76"/>
    </location>
</feature>
<proteinExistence type="inferred from homology"/>
<feature type="region of interest" description="Disordered" evidence="5">
    <location>
        <begin position="155"/>
        <end position="174"/>
    </location>
</feature>
<evidence type="ECO:0000256" key="2">
    <source>
        <dbReference type="ARBA" id="ARBA00007568"/>
    </source>
</evidence>
<dbReference type="SUPFAM" id="SSF52833">
    <property type="entry name" value="Thioredoxin-like"/>
    <property type="match status" value="1"/>
</dbReference>
<dbReference type="InterPro" id="IPR036249">
    <property type="entry name" value="Thioredoxin-like_sf"/>
</dbReference>
<keyword evidence="4" id="KW-0676">Redox-active center</keyword>
<feature type="compositionally biased region" description="Low complexity" evidence="5">
    <location>
        <begin position="159"/>
        <end position="170"/>
    </location>
</feature>
<comment type="similarity">
    <text evidence="2">Belongs to the glutaredoxin family. CC-type subfamily.</text>
</comment>
<organism evidence="7 8">
    <name type="scientific">Digitaria exilis</name>
    <dbReference type="NCBI Taxonomy" id="1010633"/>
    <lineage>
        <taxon>Eukaryota</taxon>
        <taxon>Viridiplantae</taxon>
        <taxon>Streptophyta</taxon>
        <taxon>Embryophyta</taxon>
        <taxon>Tracheophyta</taxon>
        <taxon>Spermatophyta</taxon>
        <taxon>Magnoliopsida</taxon>
        <taxon>Liliopsida</taxon>
        <taxon>Poales</taxon>
        <taxon>Poaceae</taxon>
        <taxon>PACMAD clade</taxon>
        <taxon>Panicoideae</taxon>
        <taxon>Panicodae</taxon>
        <taxon>Paniceae</taxon>
        <taxon>Anthephorinae</taxon>
        <taxon>Digitaria</taxon>
    </lineage>
</organism>